<organism evidence="1 2">
    <name type="scientific">Collybia nuda</name>
    <dbReference type="NCBI Taxonomy" id="64659"/>
    <lineage>
        <taxon>Eukaryota</taxon>
        <taxon>Fungi</taxon>
        <taxon>Dikarya</taxon>
        <taxon>Basidiomycota</taxon>
        <taxon>Agaricomycotina</taxon>
        <taxon>Agaricomycetes</taxon>
        <taxon>Agaricomycetidae</taxon>
        <taxon>Agaricales</taxon>
        <taxon>Tricholomatineae</taxon>
        <taxon>Clitocybaceae</taxon>
        <taxon>Collybia</taxon>
    </lineage>
</organism>
<gene>
    <name evidence="1" type="ORF">BDZ94DRAFT_1298689</name>
</gene>
<dbReference type="AlphaFoldDB" id="A0A9P6CIV2"/>
<evidence type="ECO:0008006" key="3">
    <source>
        <dbReference type="Google" id="ProtNLM"/>
    </source>
</evidence>
<reference evidence="1" key="1">
    <citation type="submission" date="2020-11" db="EMBL/GenBank/DDBJ databases">
        <authorList>
            <consortium name="DOE Joint Genome Institute"/>
            <person name="Ahrendt S."/>
            <person name="Riley R."/>
            <person name="Andreopoulos W."/>
            <person name="Labutti K."/>
            <person name="Pangilinan J."/>
            <person name="Ruiz-Duenas F.J."/>
            <person name="Barrasa J.M."/>
            <person name="Sanchez-Garcia M."/>
            <person name="Camarero S."/>
            <person name="Miyauchi S."/>
            <person name="Serrano A."/>
            <person name="Linde D."/>
            <person name="Babiker R."/>
            <person name="Drula E."/>
            <person name="Ayuso-Fernandez I."/>
            <person name="Pacheco R."/>
            <person name="Padilla G."/>
            <person name="Ferreira P."/>
            <person name="Barriuso J."/>
            <person name="Kellner H."/>
            <person name="Castanera R."/>
            <person name="Alfaro M."/>
            <person name="Ramirez L."/>
            <person name="Pisabarro A.G."/>
            <person name="Kuo A."/>
            <person name="Tritt A."/>
            <person name="Lipzen A."/>
            <person name="He G."/>
            <person name="Yan M."/>
            <person name="Ng V."/>
            <person name="Cullen D."/>
            <person name="Martin F."/>
            <person name="Rosso M.-N."/>
            <person name="Henrissat B."/>
            <person name="Hibbett D."/>
            <person name="Martinez A.T."/>
            <person name="Grigoriev I.V."/>
        </authorList>
    </citation>
    <scope>NUCLEOTIDE SEQUENCE</scope>
    <source>
        <strain evidence="1">CBS 247.69</strain>
    </source>
</reference>
<comment type="caution">
    <text evidence="1">The sequence shown here is derived from an EMBL/GenBank/DDBJ whole genome shotgun (WGS) entry which is preliminary data.</text>
</comment>
<protein>
    <recommendedName>
        <fullName evidence="3">F-box domain-containing protein</fullName>
    </recommendedName>
</protein>
<accession>A0A9P6CIV2</accession>
<name>A0A9P6CIV2_9AGAR</name>
<dbReference type="EMBL" id="MU150274">
    <property type="protein sequence ID" value="KAF9462203.1"/>
    <property type="molecule type" value="Genomic_DNA"/>
</dbReference>
<dbReference type="Proteomes" id="UP000807353">
    <property type="component" value="Unassembled WGS sequence"/>
</dbReference>
<evidence type="ECO:0000313" key="2">
    <source>
        <dbReference type="Proteomes" id="UP000807353"/>
    </source>
</evidence>
<keyword evidence="2" id="KW-1185">Reference proteome</keyword>
<proteinExistence type="predicted"/>
<dbReference type="OrthoDB" id="3365698at2759"/>
<evidence type="ECO:0000313" key="1">
    <source>
        <dbReference type="EMBL" id="KAF9462203.1"/>
    </source>
</evidence>
<sequence>MSRGTIRDSRDGSGYLISPNLCLGTNTTHVDNNDEGNPNMIVSPFVNVTSEVLTKIFVDCNDPPVVHLPPGPNFYPWALGHVCSRWRKTLWNSPEVWRNIEIRGDLSRHDTYNGDVLNEILTHINGSVFLSVRYYDTSGVSDVVLSFIHRFKSIELYFISPESLSTLLEMSRGPLTHLESLDVTLGGLFPESLRVPSGFKNICGHLPSFQELRINGFASPPHFPTSHLHS</sequence>